<organism evidence="1 2">
    <name type="scientific">Strongyloides stercoralis</name>
    <name type="common">Threadworm</name>
    <dbReference type="NCBI Taxonomy" id="6248"/>
    <lineage>
        <taxon>Eukaryota</taxon>
        <taxon>Metazoa</taxon>
        <taxon>Ecdysozoa</taxon>
        <taxon>Nematoda</taxon>
        <taxon>Chromadorea</taxon>
        <taxon>Rhabditida</taxon>
        <taxon>Tylenchina</taxon>
        <taxon>Panagrolaimomorpha</taxon>
        <taxon>Strongyloidoidea</taxon>
        <taxon>Strongyloididae</taxon>
        <taxon>Strongyloides</taxon>
    </lineage>
</organism>
<accession>A0AAF5DJZ8</accession>
<dbReference type="WBParaSite" id="TCONS_00013779.p1">
    <property type="protein sequence ID" value="TCONS_00013779.p1"/>
    <property type="gene ID" value="XLOC_008689"/>
</dbReference>
<dbReference type="Proteomes" id="UP000035681">
    <property type="component" value="Unplaced"/>
</dbReference>
<sequence length="156" mass="18487">EKQAKYRISEYLDKYSRKYWLQHYSKARLFPIKYVEKQLITPWTADTNFKPRQFKNIVMFQENLHPLLNNSANPDKNIDQPHKILTTIYNNCPDLIIHIPNILLVCDLTICNISSLESSALLKKQQYTLDETKKLNKHIPWNEEIAHSNKPNFCNT</sequence>
<protein>
    <submittedName>
        <fullName evidence="2">Uncharacterized protein</fullName>
    </submittedName>
</protein>
<name>A0AAF5DJZ8_STRER</name>
<evidence type="ECO:0000313" key="1">
    <source>
        <dbReference type="Proteomes" id="UP000035681"/>
    </source>
</evidence>
<evidence type="ECO:0000313" key="2">
    <source>
        <dbReference type="WBParaSite" id="TCONS_00013779.p1"/>
    </source>
</evidence>
<proteinExistence type="predicted"/>
<dbReference type="AlphaFoldDB" id="A0AAF5DJZ8"/>
<keyword evidence="1" id="KW-1185">Reference proteome</keyword>
<reference evidence="2" key="1">
    <citation type="submission" date="2024-02" db="UniProtKB">
        <authorList>
            <consortium name="WormBaseParasite"/>
        </authorList>
    </citation>
    <scope>IDENTIFICATION</scope>
</reference>